<reference evidence="3" key="1">
    <citation type="submission" date="2017-02" db="EMBL/GenBank/DDBJ databases">
        <title>Delving into the versatile metabolic prowess of the omnipresent phylum Bacteroidetes.</title>
        <authorList>
            <person name="Nobu M.K."/>
            <person name="Mei R."/>
            <person name="Narihiro T."/>
            <person name="Kuroda K."/>
            <person name="Liu W.-T."/>
        </authorList>
    </citation>
    <scope>NUCLEOTIDE SEQUENCE</scope>
    <source>
        <strain evidence="3">ADurb.Bin131</strain>
    </source>
</reference>
<dbReference type="Proteomes" id="UP000485562">
    <property type="component" value="Unassembled WGS sequence"/>
</dbReference>
<feature type="signal peptide" evidence="2">
    <location>
        <begin position="1"/>
        <end position="21"/>
    </location>
</feature>
<dbReference type="AlphaFoldDB" id="A0A1V6C9L3"/>
<dbReference type="GO" id="GO:0016787">
    <property type="term" value="F:hydrolase activity"/>
    <property type="evidence" value="ECO:0007669"/>
    <property type="project" value="UniProtKB-KW"/>
</dbReference>
<dbReference type="InterPro" id="IPR029018">
    <property type="entry name" value="Hex-like_dom2"/>
</dbReference>
<dbReference type="PANTHER" id="PTHR47406">
    <property type="entry name" value="COAGULATION FACTOR 5/8 TYPE, C-TERMINAL"/>
    <property type="match status" value="1"/>
</dbReference>
<dbReference type="SUPFAM" id="SSF55545">
    <property type="entry name" value="beta-N-acetylhexosaminidase-like domain"/>
    <property type="match status" value="1"/>
</dbReference>
<protein>
    <recommendedName>
        <fullName evidence="4">Alpha glucuronidase N-terminal domain-containing protein</fullName>
    </recommendedName>
</protein>
<sequence length="830" mass="93839">MKKILLSTIGLCFLFGSVAYCGDAFQVAKGRSSLTDIVIYESCSVRTKQAALDLAEYLGKITNCKFKVVSGNGKTGIAVGRFDDFPELKFSEKPDANNALKRELYVLRSHKSGIYVIGATDTGVEDAVWDLLYRIGYRQFFAPQKWEYIPNHENLSINIDSVQVPDYYARKIWYGYGTWAENKPAYNDWCKKNRAVSSIILNTGHAYEGIIAKNKVEFDAHPEYLGLINGERKSSKFCISNPGLRKLVVEYAIKTFEQNPELDSISMEPSDGGGWCECEECAKMGSITDRALTLANEVADAVVKKFGKGKYVGMYAYSQHSPPPNIQVHPNVIISIATAFIRGGYTVDQLIDGWYKKGATIGIREYYGVNVWDRDLPGNPKASGVKSLAQSIDSFYKKGARFLSAESSDNWGPNGLGYYVASRVLWDTDEVKKVDELKNDFLEKMFGPAKDNMKEFYELIDKDNKPLLTEDLIGRMYRSLAEAKKKTKDLAIQSRINDLILYTRYVELFKKYSETRGEERQQAFEDVIKFAYRIRNTMMVHSYALYRDLPNRDKGVKVPDEAKWNVPEGKNPWKSSQPFTEEEIQKFLEQGISANKLIDFKPVSFSMKFVPASRLKIPEETSVETPSFGTRGVNRFYIWVDRVPAEIKLRITGGLIYKDRGDIKVFLYPDEQEFSTYVDNASIPPDGNEHEIILKTKYQGLHWIEVSDGSAGTRTSWVDKMPVTIFTAFDKQPHFIGRWSFVFYVPKGTKTIGGFSNGLGDVFNSSGKKVYSLSGGTTYFSIPVESNEDGKIWRIKNATGVCVFMTIPSCFARNSSELLIPVEVIEKDLK</sequence>
<dbReference type="PANTHER" id="PTHR47406:SF2">
    <property type="entry name" value="ALPHA GLUCURONIDASE N-TERMINAL DOMAIN-CONTAINING PROTEIN"/>
    <property type="match status" value="1"/>
</dbReference>
<name>A0A1V6C9L3_UNCT6</name>
<gene>
    <name evidence="3" type="ORF">BWX89_00893</name>
</gene>
<dbReference type="GO" id="GO:0005975">
    <property type="term" value="P:carbohydrate metabolic process"/>
    <property type="evidence" value="ECO:0007669"/>
    <property type="project" value="UniProtKB-ARBA"/>
</dbReference>
<proteinExistence type="predicted"/>
<evidence type="ECO:0000256" key="2">
    <source>
        <dbReference type="SAM" id="SignalP"/>
    </source>
</evidence>
<dbReference type="Pfam" id="PF16126">
    <property type="entry name" value="DUF4838"/>
    <property type="match status" value="1"/>
</dbReference>
<keyword evidence="1" id="KW-0378">Hydrolase</keyword>
<dbReference type="EMBL" id="MWDQ01000075">
    <property type="protein sequence ID" value="OQB73577.1"/>
    <property type="molecule type" value="Genomic_DNA"/>
</dbReference>
<dbReference type="InterPro" id="IPR032287">
    <property type="entry name" value="DUF4838"/>
</dbReference>
<dbReference type="Gene3D" id="3.30.379.10">
    <property type="entry name" value="Chitobiase/beta-hexosaminidase domain 2-like"/>
    <property type="match status" value="1"/>
</dbReference>
<feature type="chain" id="PRO_5013048182" description="Alpha glucuronidase N-terminal domain-containing protein" evidence="2">
    <location>
        <begin position="22"/>
        <end position="830"/>
    </location>
</feature>
<comment type="caution">
    <text evidence="3">The sequence shown here is derived from an EMBL/GenBank/DDBJ whole genome shotgun (WGS) entry which is preliminary data.</text>
</comment>
<organism evidence="3">
    <name type="scientific">candidate division TA06 bacterium ADurb.Bin131</name>
    <dbReference type="NCBI Taxonomy" id="1852827"/>
    <lineage>
        <taxon>Bacteria</taxon>
        <taxon>Bacteria division TA06</taxon>
    </lineage>
</organism>
<accession>A0A1V6C9L3</accession>
<evidence type="ECO:0000313" key="3">
    <source>
        <dbReference type="EMBL" id="OQB73577.1"/>
    </source>
</evidence>
<evidence type="ECO:0008006" key="4">
    <source>
        <dbReference type="Google" id="ProtNLM"/>
    </source>
</evidence>
<evidence type="ECO:0000256" key="1">
    <source>
        <dbReference type="ARBA" id="ARBA00022801"/>
    </source>
</evidence>
<keyword evidence="2" id="KW-0732">Signal</keyword>